<proteinExistence type="inferred from homology"/>
<evidence type="ECO:0000256" key="6">
    <source>
        <dbReference type="SAM" id="Phobius"/>
    </source>
</evidence>
<comment type="subcellular location">
    <subcellularLocation>
        <location evidence="1">Membrane</location>
        <topology evidence="1">Multi-pass membrane protein</topology>
    </subcellularLocation>
</comment>
<evidence type="ECO:0000256" key="5">
    <source>
        <dbReference type="ARBA" id="ARBA00023136"/>
    </source>
</evidence>
<dbReference type="OrthoDB" id="440424at2759"/>
<keyword evidence="4 6" id="KW-1133">Transmembrane helix</keyword>
<dbReference type="InterPro" id="IPR038213">
    <property type="entry name" value="IFI6/IFI27-like_sf"/>
</dbReference>
<keyword evidence="3 6" id="KW-0812">Transmembrane</keyword>
<gene>
    <name evidence="7" type="ORF">EJ08DRAFT_573595</name>
</gene>
<evidence type="ECO:0000256" key="3">
    <source>
        <dbReference type="ARBA" id="ARBA00022692"/>
    </source>
</evidence>
<name>A0A9P4NYJ3_9PEZI</name>
<keyword evidence="8" id="KW-1185">Reference proteome</keyword>
<accession>A0A9P4NYJ3</accession>
<comment type="caution">
    <text evidence="7">The sequence shown here is derived from an EMBL/GenBank/DDBJ whole genome shotgun (WGS) entry which is preliminary data.</text>
</comment>
<sequence>LADQIVAKLIAANKNDAILKADLQSTIHTYGWYDGLAAAVLAALENAIRMGDKMQPAMKSAYEKAAAEVGKVNGWATDHPEIAALLVTLIALGILAIMIPWLMAWLGFAEEGILEGSWAAGWQAAYEGLVPKGSLFSYLQSLG</sequence>
<dbReference type="InterPro" id="IPR009311">
    <property type="entry name" value="IFI6/IFI27-like"/>
</dbReference>
<dbReference type="Gene3D" id="6.10.110.10">
    <property type="match status" value="1"/>
</dbReference>
<feature type="non-terminal residue" evidence="7">
    <location>
        <position position="143"/>
    </location>
</feature>
<feature type="non-terminal residue" evidence="7">
    <location>
        <position position="1"/>
    </location>
</feature>
<evidence type="ECO:0000313" key="8">
    <source>
        <dbReference type="Proteomes" id="UP000800235"/>
    </source>
</evidence>
<evidence type="ECO:0000256" key="1">
    <source>
        <dbReference type="ARBA" id="ARBA00004141"/>
    </source>
</evidence>
<reference evidence="7" key="1">
    <citation type="journal article" date="2020" name="Stud. Mycol.">
        <title>101 Dothideomycetes genomes: a test case for predicting lifestyles and emergence of pathogens.</title>
        <authorList>
            <person name="Haridas S."/>
            <person name="Albert R."/>
            <person name="Binder M."/>
            <person name="Bloem J."/>
            <person name="Labutti K."/>
            <person name="Salamov A."/>
            <person name="Andreopoulos B."/>
            <person name="Baker S."/>
            <person name="Barry K."/>
            <person name="Bills G."/>
            <person name="Bluhm B."/>
            <person name="Cannon C."/>
            <person name="Castanera R."/>
            <person name="Culley D."/>
            <person name="Daum C."/>
            <person name="Ezra D."/>
            <person name="Gonzalez J."/>
            <person name="Henrissat B."/>
            <person name="Kuo A."/>
            <person name="Liang C."/>
            <person name="Lipzen A."/>
            <person name="Lutzoni F."/>
            <person name="Magnuson J."/>
            <person name="Mondo S."/>
            <person name="Nolan M."/>
            <person name="Ohm R."/>
            <person name="Pangilinan J."/>
            <person name="Park H.-J."/>
            <person name="Ramirez L."/>
            <person name="Alfaro M."/>
            <person name="Sun H."/>
            <person name="Tritt A."/>
            <person name="Yoshinaga Y."/>
            <person name="Zwiers L.-H."/>
            <person name="Turgeon B."/>
            <person name="Goodwin S."/>
            <person name="Spatafora J."/>
            <person name="Crous P."/>
            <person name="Grigoriev I."/>
        </authorList>
    </citation>
    <scope>NUCLEOTIDE SEQUENCE</scope>
    <source>
        <strain evidence="7">CBS 130266</strain>
    </source>
</reference>
<feature type="transmembrane region" description="Helical" evidence="6">
    <location>
        <begin position="82"/>
        <end position="108"/>
    </location>
</feature>
<comment type="similarity">
    <text evidence="2">Belongs to the IFI6/IFI27 family.</text>
</comment>
<keyword evidence="5 6" id="KW-0472">Membrane</keyword>
<dbReference type="AlphaFoldDB" id="A0A9P4NYJ3"/>
<evidence type="ECO:0000256" key="4">
    <source>
        <dbReference type="ARBA" id="ARBA00022989"/>
    </source>
</evidence>
<evidence type="ECO:0000313" key="7">
    <source>
        <dbReference type="EMBL" id="KAF2433997.1"/>
    </source>
</evidence>
<dbReference type="Pfam" id="PF06140">
    <property type="entry name" value="Ifi-6-16"/>
    <property type="match status" value="1"/>
</dbReference>
<protein>
    <submittedName>
        <fullName evidence="7">Uncharacterized protein</fullName>
    </submittedName>
</protein>
<evidence type="ECO:0000256" key="2">
    <source>
        <dbReference type="ARBA" id="ARBA00007262"/>
    </source>
</evidence>
<organism evidence="7 8">
    <name type="scientific">Tothia fuscella</name>
    <dbReference type="NCBI Taxonomy" id="1048955"/>
    <lineage>
        <taxon>Eukaryota</taxon>
        <taxon>Fungi</taxon>
        <taxon>Dikarya</taxon>
        <taxon>Ascomycota</taxon>
        <taxon>Pezizomycotina</taxon>
        <taxon>Dothideomycetes</taxon>
        <taxon>Pleosporomycetidae</taxon>
        <taxon>Venturiales</taxon>
        <taxon>Cylindrosympodiaceae</taxon>
        <taxon>Tothia</taxon>
    </lineage>
</organism>
<dbReference type="EMBL" id="MU007018">
    <property type="protein sequence ID" value="KAF2433997.1"/>
    <property type="molecule type" value="Genomic_DNA"/>
</dbReference>
<dbReference type="GO" id="GO:0016020">
    <property type="term" value="C:membrane"/>
    <property type="evidence" value="ECO:0007669"/>
    <property type="project" value="UniProtKB-SubCell"/>
</dbReference>
<dbReference type="Proteomes" id="UP000800235">
    <property type="component" value="Unassembled WGS sequence"/>
</dbReference>